<feature type="domain" description="Cache" evidence="6">
    <location>
        <begin position="112"/>
        <end position="221"/>
    </location>
</feature>
<keyword evidence="3" id="KW-0812">Transmembrane</keyword>
<keyword evidence="7" id="KW-0808">Transferase</keyword>
<name>A0A1V0B178_9GAMM</name>
<comment type="subcellular location">
    <subcellularLocation>
        <location evidence="1">Cell membrane</location>
        <topology evidence="1">Multi-pass membrane protein</topology>
    </subcellularLocation>
</comment>
<dbReference type="GO" id="GO:0016301">
    <property type="term" value="F:kinase activity"/>
    <property type="evidence" value="ECO:0007669"/>
    <property type="project" value="UniProtKB-KW"/>
</dbReference>
<dbReference type="GO" id="GO:0005886">
    <property type="term" value="C:plasma membrane"/>
    <property type="evidence" value="ECO:0007669"/>
    <property type="project" value="UniProtKB-SubCell"/>
</dbReference>
<dbReference type="CDD" id="cd12913">
    <property type="entry name" value="PDC1_MCP_like"/>
    <property type="match status" value="1"/>
</dbReference>
<dbReference type="KEGG" id="ppha:BVH74_02445"/>
<dbReference type="Pfam" id="PF02743">
    <property type="entry name" value="dCache_1"/>
    <property type="match status" value="1"/>
</dbReference>
<protein>
    <submittedName>
        <fullName evidence="7">Histidine kinase</fullName>
    </submittedName>
</protein>
<keyword evidence="8" id="KW-1185">Reference proteome</keyword>
<sequence>MAEDALNRELQDCISRIDVSISNIFAQIDILAREVCAIWQQQGSPGKAPAARDLKSLRPLIDSHLAAPRSCLQGTGVVLEPNVLQDREMYCEWRHLTTNGRIAPLDLNFNRSSDSYYNYRDMPWFTRPRSTGQRVVIGPYIDLYGQDTYILTFAQPLNVDGRFIGIAGADIALGRFERILVSGLLKMSHEAFIVTDEGRVVAANTANWTAGELARHAMSRSENHCTVVDLGEQASHWALVQRPCIRQLAGAA</sequence>
<gene>
    <name evidence="7" type="ORF">BVH74_02445</name>
</gene>
<evidence type="ECO:0000256" key="1">
    <source>
        <dbReference type="ARBA" id="ARBA00004651"/>
    </source>
</evidence>
<accession>A0A1V0B178</accession>
<reference evidence="7 8" key="1">
    <citation type="submission" date="2017-03" db="EMBL/GenBank/DDBJ databases">
        <title>Complete genome sequence of the novel DNRA strain Pseudomonas sp. S-6-2 isolated from Chinese polluted river sediment. Journal of Biotechnology.</title>
        <authorList>
            <person name="Li J."/>
            <person name="Xiang F."/>
            <person name="Wang L."/>
            <person name="Xi L."/>
            <person name="Liu J."/>
        </authorList>
    </citation>
    <scope>NUCLEOTIDE SEQUENCE [LARGE SCALE GENOMIC DNA]</scope>
    <source>
        <strain evidence="7 8">S-6-2</strain>
    </source>
</reference>
<keyword evidence="5" id="KW-0472">Membrane</keyword>
<evidence type="ECO:0000256" key="5">
    <source>
        <dbReference type="ARBA" id="ARBA00023136"/>
    </source>
</evidence>
<evidence type="ECO:0000313" key="8">
    <source>
        <dbReference type="Proteomes" id="UP000243488"/>
    </source>
</evidence>
<evidence type="ECO:0000256" key="3">
    <source>
        <dbReference type="ARBA" id="ARBA00022692"/>
    </source>
</evidence>
<keyword evidence="7" id="KW-0418">Kinase</keyword>
<evidence type="ECO:0000259" key="6">
    <source>
        <dbReference type="Pfam" id="PF02743"/>
    </source>
</evidence>
<evidence type="ECO:0000256" key="4">
    <source>
        <dbReference type="ARBA" id="ARBA00022989"/>
    </source>
</evidence>
<dbReference type="InterPro" id="IPR033479">
    <property type="entry name" value="dCache_1"/>
</dbReference>
<dbReference type="Proteomes" id="UP000243488">
    <property type="component" value="Chromosome"/>
</dbReference>
<organism evidence="7 8">
    <name type="scientific">Halopseudomonas phragmitis</name>
    <dbReference type="NCBI Taxonomy" id="1931241"/>
    <lineage>
        <taxon>Bacteria</taxon>
        <taxon>Pseudomonadati</taxon>
        <taxon>Pseudomonadota</taxon>
        <taxon>Gammaproteobacteria</taxon>
        <taxon>Pseudomonadales</taxon>
        <taxon>Pseudomonadaceae</taxon>
        <taxon>Halopseudomonas</taxon>
    </lineage>
</organism>
<dbReference type="RefSeq" id="WP_080048544.1">
    <property type="nucleotide sequence ID" value="NZ_CP020100.1"/>
</dbReference>
<evidence type="ECO:0000256" key="2">
    <source>
        <dbReference type="ARBA" id="ARBA00022475"/>
    </source>
</evidence>
<dbReference type="Gene3D" id="3.30.450.20">
    <property type="entry name" value="PAS domain"/>
    <property type="match status" value="1"/>
</dbReference>
<keyword evidence="4" id="KW-1133">Transmembrane helix</keyword>
<dbReference type="EMBL" id="CP020100">
    <property type="protein sequence ID" value="AQZ93686.1"/>
    <property type="molecule type" value="Genomic_DNA"/>
</dbReference>
<evidence type="ECO:0000313" key="7">
    <source>
        <dbReference type="EMBL" id="AQZ93686.1"/>
    </source>
</evidence>
<dbReference type="AlphaFoldDB" id="A0A1V0B178"/>
<proteinExistence type="predicted"/>
<keyword evidence="2" id="KW-1003">Cell membrane</keyword>
<dbReference type="STRING" id="1931241.BVH74_02445"/>